<keyword evidence="2" id="KW-1185">Reference proteome</keyword>
<protein>
    <recommendedName>
        <fullName evidence="3">Lipoprotein</fullName>
    </recommendedName>
</protein>
<proteinExistence type="predicted"/>
<evidence type="ECO:0000313" key="1">
    <source>
        <dbReference type="EMBL" id="MFD2261831.1"/>
    </source>
</evidence>
<comment type="caution">
    <text evidence="1">The sequence shown here is derived from an EMBL/GenBank/DDBJ whole genome shotgun (WGS) entry which is preliminary data.</text>
</comment>
<organism evidence="1 2">
    <name type="scientific">Lacibacterium aquatile</name>
    <dbReference type="NCBI Taxonomy" id="1168082"/>
    <lineage>
        <taxon>Bacteria</taxon>
        <taxon>Pseudomonadati</taxon>
        <taxon>Pseudomonadota</taxon>
        <taxon>Alphaproteobacteria</taxon>
        <taxon>Rhodospirillales</taxon>
        <taxon>Rhodospirillaceae</taxon>
    </lineage>
</organism>
<dbReference type="EMBL" id="JBHUIP010000003">
    <property type="protein sequence ID" value="MFD2261831.1"/>
    <property type="molecule type" value="Genomic_DNA"/>
</dbReference>
<dbReference type="Proteomes" id="UP001597295">
    <property type="component" value="Unassembled WGS sequence"/>
</dbReference>
<reference evidence="2" key="1">
    <citation type="journal article" date="2019" name="Int. J. Syst. Evol. Microbiol.">
        <title>The Global Catalogue of Microorganisms (GCM) 10K type strain sequencing project: providing services to taxonomists for standard genome sequencing and annotation.</title>
        <authorList>
            <consortium name="The Broad Institute Genomics Platform"/>
            <consortium name="The Broad Institute Genome Sequencing Center for Infectious Disease"/>
            <person name="Wu L."/>
            <person name="Ma J."/>
        </authorList>
    </citation>
    <scope>NUCLEOTIDE SEQUENCE [LARGE SCALE GENOMIC DNA]</scope>
    <source>
        <strain evidence="2">CGMCC 1.19062</strain>
    </source>
</reference>
<evidence type="ECO:0000313" key="2">
    <source>
        <dbReference type="Proteomes" id="UP001597295"/>
    </source>
</evidence>
<sequence length="246" mass="27417">MNVLSLELAYRHTIRQDRGAQARASHGQLESIERVYLLQFHLVIRKMRPHFPPGWDEAPRQERGSRMNGFGRCVALTFGILALAGCSSGAPPSEQGGLACPDVSILAEASRLTQWKPGTGRDLTDVISNSEMMQVTGTCDFPSRSNKVLVQFAIAIRAESGPANPSHTADIPYFIALVDKNRKVVVRERFSSQVTFPANQARIGFYDEFEHQFALPNGARAQDYAYFVGFEMSEEELQRNRARLGN</sequence>
<evidence type="ECO:0008006" key="3">
    <source>
        <dbReference type="Google" id="ProtNLM"/>
    </source>
</evidence>
<dbReference type="RefSeq" id="WP_379874745.1">
    <property type="nucleotide sequence ID" value="NZ_JBHUIP010000003.1"/>
</dbReference>
<name>A0ABW5DQL8_9PROT</name>
<accession>A0ABW5DQL8</accession>
<gene>
    <name evidence="1" type="ORF">ACFSM5_02960</name>
</gene>